<evidence type="ECO:0000256" key="1">
    <source>
        <dbReference type="SAM" id="MobiDB-lite"/>
    </source>
</evidence>
<evidence type="ECO:0000313" key="3">
    <source>
        <dbReference type="EMBL" id="AWX58701.1"/>
    </source>
</evidence>
<dbReference type="RefSeq" id="WP_048035123.1">
    <property type="nucleotide sequence ID" value="NZ_CP030117.1"/>
</dbReference>
<dbReference type="AlphaFoldDB" id="A0A2Z4MQR6"/>
<sequence length="383" mass="44097">MNLDKLLAEFKETADQTLLREINDTSKLEEQIRISIKEKRKKRFPFTYPLGAAVVAVVLVATPYWLQKEGTSILPEKGTSIQETSAQPSMNQKPAANSDARALDDQKIKETAEKIFGILHVGMTQDQVKEKLQFPHIVIDEYGGSGDDYSDEYWGYNIFAKEGYQRKEDWVLEEKEGLLNRDLGLELLIFWRDKKVNGYGLSYVQGKEIHSFGLNRSGTYSESISKGTSNSNEEYNDTPDPSTLFDLKDDEKEQRYFAYMEMEEKNDELWRGLSPIDILKLYVQAQKDDELEIMYALHNNDDGVEKPTLEQFLEEIKKDPIGARNSARHLNKLLEQGSSMSIENISAKEAVVWISFKDNSEKFGYRMEKNKKGIWKVGWRALQ</sequence>
<keyword evidence="2" id="KW-0812">Transmembrane</keyword>
<proteinExistence type="predicted"/>
<name>A0A2Z4MQR6_BREBE</name>
<feature type="region of interest" description="Disordered" evidence="1">
    <location>
        <begin position="222"/>
        <end position="246"/>
    </location>
</feature>
<feature type="transmembrane region" description="Helical" evidence="2">
    <location>
        <begin position="46"/>
        <end position="66"/>
    </location>
</feature>
<dbReference type="EMBL" id="CP030117">
    <property type="protein sequence ID" value="AWX58701.1"/>
    <property type="molecule type" value="Genomic_DNA"/>
</dbReference>
<accession>A0A2Z4MQR6</accession>
<gene>
    <name evidence="3" type="ORF">AB432_028280</name>
</gene>
<feature type="compositionally biased region" description="Polar residues" evidence="1">
    <location>
        <begin position="80"/>
        <end position="95"/>
    </location>
</feature>
<organism evidence="3 4">
    <name type="scientific">Brevibacillus brevis</name>
    <name type="common">Bacillus brevis</name>
    <dbReference type="NCBI Taxonomy" id="1393"/>
    <lineage>
        <taxon>Bacteria</taxon>
        <taxon>Bacillati</taxon>
        <taxon>Bacillota</taxon>
        <taxon>Bacilli</taxon>
        <taxon>Bacillales</taxon>
        <taxon>Paenibacillaceae</taxon>
        <taxon>Brevibacillus</taxon>
    </lineage>
</organism>
<evidence type="ECO:0000313" key="4">
    <source>
        <dbReference type="Proteomes" id="UP000036061"/>
    </source>
</evidence>
<keyword evidence="2" id="KW-0472">Membrane</keyword>
<feature type="compositionally biased region" description="Polar residues" evidence="1">
    <location>
        <begin position="222"/>
        <end position="233"/>
    </location>
</feature>
<keyword evidence="2" id="KW-1133">Transmembrane helix</keyword>
<dbReference type="Proteomes" id="UP000036061">
    <property type="component" value="Chromosome"/>
</dbReference>
<evidence type="ECO:0000256" key="2">
    <source>
        <dbReference type="SAM" id="Phobius"/>
    </source>
</evidence>
<protein>
    <submittedName>
        <fullName evidence="3">Uncharacterized protein</fullName>
    </submittedName>
</protein>
<reference evidence="3 4" key="1">
    <citation type="journal article" date="2015" name="Genome Announc.">
        <title>Draft Genome Sequence of Brevibacillus brevis DZQ7, a Plant Growth-Promoting Rhizobacterium with Broad-Spectrum Antimicrobial Activity.</title>
        <authorList>
            <person name="Hou Q."/>
            <person name="Wang C."/>
            <person name="Hou X."/>
            <person name="Xia Z."/>
            <person name="Ye J."/>
            <person name="Liu K."/>
            <person name="Liu H."/>
            <person name="Wang J."/>
            <person name="Guo H."/>
            <person name="Yu X."/>
            <person name="Yang Y."/>
            <person name="Du B."/>
            <person name="Ding Y."/>
        </authorList>
    </citation>
    <scope>NUCLEOTIDE SEQUENCE [LARGE SCALE GENOMIC DNA]</scope>
    <source>
        <strain evidence="3 4">DZQ7</strain>
    </source>
</reference>
<feature type="region of interest" description="Disordered" evidence="1">
    <location>
        <begin position="80"/>
        <end position="100"/>
    </location>
</feature>